<dbReference type="InterPro" id="IPR053038">
    <property type="entry name" value="RLP_Defense"/>
</dbReference>
<dbReference type="InterPro" id="IPR032675">
    <property type="entry name" value="LRR_dom_sf"/>
</dbReference>
<dbReference type="Gene3D" id="3.80.10.10">
    <property type="entry name" value="Ribonuclease Inhibitor"/>
    <property type="match status" value="1"/>
</dbReference>
<protein>
    <recommendedName>
        <fullName evidence="8">Disease resistance R13L4/SHOC-2-like LRR domain-containing protein</fullName>
    </recommendedName>
</protein>
<feature type="signal peptide" evidence="7">
    <location>
        <begin position="1"/>
        <end position="25"/>
    </location>
</feature>
<dbReference type="SMART" id="SM00369">
    <property type="entry name" value="LRR_TYP"/>
    <property type="match status" value="6"/>
</dbReference>
<evidence type="ECO:0000256" key="7">
    <source>
        <dbReference type="SAM" id="SignalP"/>
    </source>
</evidence>
<dbReference type="PANTHER" id="PTHR48064:SF6">
    <property type="entry name" value="RECEPTOR-LIKE PROTEIN KINASE 2"/>
    <property type="match status" value="1"/>
</dbReference>
<keyword evidence="4 7" id="KW-0732">Signal</keyword>
<accession>A0AAQ3K6K4</accession>
<evidence type="ECO:0000313" key="10">
    <source>
        <dbReference type="Proteomes" id="UP001327560"/>
    </source>
</evidence>
<feature type="domain" description="Disease resistance R13L4/SHOC-2-like LRR" evidence="8">
    <location>
        <begin position="103"/>
        <end position="319"/>
    </location>
</feature>
<dbReference type="Proteomes" id="UP001327560">
    <property type="component" value="Chromosome 3"/>
</dbReference>
<comment type="subcellular location">
    <subcellularLocation>
        <location evidence="1">Cell membrane</location>
    </subcellularLocation>
</comment>
<evidence type="ECO:0000256" key="3">
    <source>
        <dbReference type="ARBA" id="ARBA00022614"/>
    </source>
</evidence>
<evidence type="ECO:0000256" key="4">
    <source>
        <dbReference type="ARBA" id="ARBA00022729"/>
    </source>
</evidence>
<keyword evidence="10" id="KW-1185">Reference proteome</keyword>
<reference evidence="9 10" key="1">
    <citation type="submission" date="2023-10" db="EMBL/GenBank/DDBJ databases">
        <title>Chromosome-scale genome assembly provides insights into flower coloration mechanisms of Canna indica.</title>
        <authorList>
            <person name="Li C."/>
        </authorList>
    </citation>
    <scope>NUCLEOTIDE SEQUENCE [LARGE SCALE GENOMIC DNA]</scope>
    <source>
        <tissue evidence="9">Flower</tissue>
    </source>
</reference>
<dbReference type="AlphaFoldDB" id="A0AAQ3K6K4"/>
<keyword evidence="3" id="KW-0433">Leucine-rich repeat</keyword>
<dbReference type="InterPro" id="IPR055414">
    <property type="entry name" value="LRR_R13L4/SHOC2-like"/>
</dbReference>
<evidence type="ECO:0000256" key="1">
    <source>
        <dbReference type="ARBA" id="ARBA00004236"/>
    </source>
</evidence>
<proteinExistence type="predicted"/>
<dbReference type="InterPro" id="IPR003591">
    <property type="entry name" value="Leu-rich_rpt_typical-subtyp"/>
</dbReference>
<feature type="chain" id="PRO_5043018342" description="Disease resistance R13L4/SHOC-2-like LRR domain-containing protein" evidence="7">
    <location>
        <begin position="26"/>
        <end position="419"/>
    </location>
</feature>
<dbReference type="Pfam" id="PF23598">
    <property type="entry name" value="LRR_14"/>
    <property type="match status" value="1"/>
</dbReference>
<dbReference type="SUPFAM" id="SSF52058">
    <property type="entry name" value="L domain-like"/>
    <property type="match status" value="1"/>
</dbReference>
<evidence type="ECO:0000256" key="5">
    <source>
        <dbReference type="ARBA" id="ARBA00022737"/>
    </source>
</evidence>
<name>A0AAQ3K6K4_9LILI</name>
<evidence type="ECO:0000313" key="9">
    <source>
        <dbReference type="EMBL" id="WOL01202.1"/>
    </source>
</evidence>
<evidence type="ECO:0000256" key="6">
    <source>
        <dbReference type="ARBA" id="ARBA00023136"/>
    </source>
</evidence>
<keyword evidence="5" id="KW-0677">Repeat</keyword>
<organism evidence="9 10">
    <name type="scientific">Canna indica</name>
    <name type="common">Indian-shot</name>
    <dbReference type="NCBI Taxonomy" id="4628"/>
    <lineage>
        <taxon>Eukaryota</taxon>
        <taxon>Viridiplantae</taxon>
        <taxon>Streptophyta</taxon>
        <taxon>Embryophyta</taxon>
        <taxon>Tracheophyta</taxon>
        <taxon>Spermatophyta</taxon>
        <taxon>Magnoliopsida</taxon>
        <taxon>Liliopsida</taxon>
        <taxon>Zingiberales</taxon>
        <taxon>Cannaceae</taxon>
        <taxon>Canna</taxon>
    </lineage>
</organism>
<dbReference type="PANTHER" id="PTHR48064">
    <property type="entry name" value="OS01G0750400 PROTEIN"/>
    <property type="match status" value="1"/>
</dbReference>
<dbReference type="GO" id="GO:0005886">
    <property type="term" value="C:plasma membrane"/>
    <property type="evidence" value="ECO:0007669"/>
    <property type="project" value="UniProtKB-SubCell"/>
</dbReference>
<gene>
    <name evidence="9" type="ORF">Cni_G09916</name>
</gene>
<evidence type="ECO:0000259" key="8">
    <source>
        <dbReference type="Pfam" id="PF23598"/>
    </source>
</evidence>
<dbReference type="FunFam" id="3.80.10.10:FF:000299">
    <property type="entry name" value="Piriformospora indica-insensitive protein 2"/>
    <property type="match status" value="1"/>
</dbReference>
<keyword evidence="2" id="KW-1003">Cell membrane</keyword>
<sequence length="419" mass="45966">MRVKKMTSAALVFLMLPLLISRGLPEPESSVAPMETAEREALYVVIQDLIGEWWNGSELYPDPCGWTQIQTTIPSSNWEKLAGSLENLEFRSNQGLFGEIPPNLGQLSNLQSLVLVENSLSGGLPGELGRLVHLKRLMLAGNRFSGRIPASLCDNLRELLILDVSRNSLAESLPSSIGSLSSLLKLDLSSNHLHGNLPRELGNLKQLTLLDLRNNNLSGGLPKSLPGMESLHDLLLAHNPWGGSLLEFGWESLRNLTTLDLCHAGLTGTIPEAIASLNSLRYLALDHNNLSGSVSSKFAALPSLSAFYLNGNNLTGKLEFPAELYRRMGRRFAAWGNPKLCYDSTGSIVLFGVAQCKQEQEAVTRNYDWNSNTKVDDANADEKSVLLASFWIPAASVSSIWWGIVVQEVAVMFLLVVFW</sequence>
<keyword evidence="6" id="KW-0472">Membrane</keyword>
<evidence type="ECO:0000256" key="2">
    <source>
        <dbReference type="ARBA" id="ARBA00022475"/>
    </source>
</evidence>
<dbReference type="EMBL" id="CP136892">
    <property type="protein sequence ID" value="WOL01202.1"/>
    <property type="molecule type" value="Genomic_DNA"/>
</dbReference>